<organism evidence="2">
    <name type="scientific">marine sediment metagenome</name>
    <dbReference type="NCBI Taxonomy" id="412755"/>
    <lineage>
        <taxon>unclassified sequences</taxon>
        <taxon>metagenomes</taxon>
        <taxon>ecological metagenomes</taxon>
    </lineage>
</organism>
<proteinExistence type="predicted"/>
<dbReference type="EMBL" id="LAZR01000648">
    <property type="protein sequence ID" value="KKN61730.1"/>
    <property type="molecule type" value="Genomic_DNA"/>
</dbReference>
<keyword evidence="1" id="KW-0472">Membrane</keyword>
<reference evidence="2" key="1">
    <citation type="journal article" date="2015" name="Nature">
        <title>Complex archaea that bridge the gap between prokaryotes and eukaryotes.</title>
        <authorList>
            <person name="Spang A."/>
            <person name="Saw J.H."/>
            <person name="Jorgensen S.L."/>
            <person name="Zaremba-Niedzwiedzka K."/>
            <person name="Martijn J."/>
            <person name="Lind A.E."/>
            <person name="van Eijk R."/>
            <person name="Schleper C."/>
            <person name="Guy L."/>
            <person name="Ettema T.J."/>
        </authorList>
    </citation>
    <scope>NUCLEOTIDE SEQUENCE</scope>
</reference>
<keyword evidence="1" id="KW-1133">Transmembrane helix</keyword>
<accession>A0A0F9RZ60</accession>
<evidence type="ECO:0000313" key="2">
    <source>
        <dbReference type="EMBL" id="KKN61730.1"/>
    </source>
</evidence>
<keyword evidence="1" id="KW-0812">Transmembrane</keyword>
<gene>
    <name evidence="2" type="ORF">LCGC14_0518890</name>
</gene>
<dbReference type="AlphaFoldDB" id="A0A0F9RZ60"/>
<feature type="transmembrane region" description="Helical" evidence="1">
    <location>
        <begin position="24"/>
        <end position="44"/>
    </location>
</feature>
<evidence type="ECO:0000256" key="1">
    <source>
        <dbReference type="SAM" id="Phobius"/>
    </source>
</evidence>
<protein>
    <submittedName>
        <fullName evidence="2">Uncharacterized protein</fullName>
    </submittedName>
</protein>
<comment type="caution">
    <text evidence="2">The sequence shown here is derived from an EMBL/GenBank/DDBJ whole genome shotgun (WGS) entry which is preliminary data.</text>
</comment>
<sequence length="53" mass="6067">MADEPDTPRPERIPFMQQLLDNPFLLLVFGITIPTVLYLIWGVMEIVTIPLAQ</sequence>
<name>A0A0F9RZ60_9ZZZZ</name>